<feature type="transmembrane region" description="Helical" evidence="1">
    <location>
        <begin position="52"/>
        <end position="73"/>
    </location>
</feature>
<reference evidence="3" key="1">
    <citation type="journal article" date="2019" name="Int. J. Syst. Evol. Microbiol.">
        <title>The Global Catalogue of Microorganisms (GCM) 10K type strain sequencing project: providing services to taxonomists for standard genome sequencing and annotation.</title>
        <authorList>
            <consortium name="The Broad Institute Genomics Platform"/>
            <consortium name="The Broad Institute Genome Sequencing Center for Infectious Disease"/>
            <person name="Wu L."/>
            <person name="Ma J."/>
        </authorList>
    </citation>
    <scope>NUCLEOTIDE SEQUENCE [LARGE SCALE GENOMIC DNA]</scope>
    <source>
        <strain evidence="3">CCUG 49679</strain>
    </source>
</reference>
<protein>
    <submittedName>
        <fullName evidence="2">Uncharacterized protein</fullName>
    </submittedName>
</protein>
<accession>A0ABW1PKJ4</accession>
<evidence type="ECO:0000256" key="1">
    <source>
        <dbReference type="SAM" id="Phobius"/>
    </source>
</evidence>
<organism evidence="2 3">
    <name type="scientific">Flavobacterium qiangtangense</name>
    <dbReference type="NCBI Taxonomy" id="1442595"/>
    <lineage>
        <taxon>Bacteria</taxon>
        <taxon>Pseudomonadati</taxon>
        <taxon>Bacteroidota</taxon>
        <taxon>Flavobacteriia</taxon>
        <taxon>Flavobacteriales</taxon>
        <taxon>Flavobacteriaceae</taxon>
        <taxon>Flavobacterium</taxon>
    </lineage>
</organism>
<sequence length="98" mass="11459">MTPSKTQQKDVLMQWQLFETSLSEHFGDSSYNQMIREKGLEVKHMYFEKNKILFSIITTHLILIPYTILGGGYNSCMNYIKEEISCHTRLLEPQGEII</sequence>
<comment type="caution">
    <text evidence="2">The sequence shown here is derived from an EMBL/GenBank/DDBJ whole genome shotgun (WGS) entry which is preliminary data.</text>
</comment>
<dbReference type="Proteomes" id="UP001596287">
    <property type="component" value="Unassembled WGS sequence"/>
</dbReference>
<keyword evidence="1" id="KW-0472">Membrane</keyword>
<evidence type="ECO:0000313" key="3">
    <source>
        <dbReference type="Proteomes" id="UP001596287"/>
    </source>
</evidence>
<dbReference type="EMBL" id="JBHSQB010000003">
    <property type="protein sequence ID" value="MFC6095457.1"/>
    <property type="molecule type" value="Genomic_DNA"/>
</dbReference>
<proteinExistence type="predicted"/>
<dbReference type="RefSeq" id="WP_379790081.1">
    <property type="nucleotide sequence ID" value="NZ_JBHSQB010000003.1"/>
</dbReference>
<keyword evidence="1" id="KW-0812">Transmembrane</keyword>
<keyword evidence="3" id="KW-1185">Reference proteome</keyword>
<name>A0ABW1PKJ4_9FLAO</name>
<evidence type="ECO:0000313" key="2">
    <source>
        <dbReference type="EMBL" id="MFC6095457.1"/>
    </source>
</evidence>
<gene>
    <name evidence="2" type="ORF">ACFPVY_02275</name>
</gene>
<keyword evidence="1" id="KW-1133">Transmembrane helix</keyword>